<evidence type="ECO:0000256" key="1">
    <source>
        <dbReference type="ARBA" id="ARBA00004141"/>
    </source>
</evidence>
<protein>
    <submittedName>
        <fullName evidence="7">RDD family protein</fullName>
    </submittedName>
</protein>
<keyword evidence="4 5" id="KW-0472">Membrane</keyword>
<evidence type="ECO:0000313" key="7">
    <source>
        <dbReference type="EMBL" id="MFC7403809.1"/>
    </source>
</evidence>
<evidence type="ECO:0000259" key="6">
    <source>
        <dbReference type="Pfam" id="PF06271"/>
    </source>
</evidence>
<evidence type="ECO:0000256" key="5">
    <source>
        <dbReference type="SAM" id="Phobius"/>
    </source>
</evidence>
<name>A0ABW2Q2T9_9MICO</name>
<keyword evidence="2 5" id="KW-0812">Transmembrane</keyword>
<organism evidence="7 8">
    <name type="scientific">Georgenia alba</name>
    <dbReference type="NCBI Taxonomy" id="2233858"/>
    <lineage>
        <taxon>Bacteria</taxon>
        <taxon>Bacillati</taxon>
        <taxon>Actinomycetota</taxon>
        <taxon>Actinomycetes</taxon>
        <taxon>Micrococcales</taxon>
        <taxon>Bogoriellaceae</taxon>
        <taxon>Georgenia</taxon>
    </lineage>
</organism>
<feature type="transmembrane region" description="Helical" evidence="5">
    <location>
        <begin position="125"/>
        <end position="145"/>
    </location>
</feature>
<sequence length="167" mass="16826">MNRLAGRRIAAYALDMTGYLGIAAATVPLGLLANRAGLGESRAFVMSASAVPVVIATAVATRAESGGATWGKRRLGLGVEGAGGGPLPVSRALGRNALKIAVPWQLGHVVAIGATFGGFERPDPRLVATAVATYAVIGVGLWGVLRRSGVTLHDAASGSRVVTAQTG</sequence>
<comment type="subcellular location">
    <subcellularLocation>
        <location evidence="1">Membrane</location>
        <topology evidence="1">Multi-pass membrane protein</topology>
    </subcellularLocation>
</comment>
<dbReference type="Proteomes" id="UP001596455">
    <property type="component" value="Unassembled WGS sequence"/>
</dbReference>
<dbReference type="RefSeq" id="WP_382390621.1">
    <property type="nucleotide sequence ID" value="NZ_JBHTCQ010000001.1"/>
</dbReference>
<evidence type="ECO:0000256" key="2">
    <source>
        <dbReference type="ARBA" id="ARBA00022692"/>
    </source>
</evidence>
<reference evidence="8" key="1">
    <citation type="journal article" date="2019" name="Int. J. Syst. Evol. Microbiol.">
        <title>The Global Catalogue of Microorganisms (GCM) 10K type strain sequencing project: providing services to taxonomists for standard genome sequencing and annotation.</title>
        <authorList>
            <consortium name="The Broad Institute Genomics Platform"/>
            <consortium name="The Broad Institute Genome Sequencing Center for Infectious Disease"/>
            <person name="Wu L."/>
            <person name="Ma J."/>
        </authorList>
    </citation>
    <scope>NUCLEOTIDE SEQUENCE [LARGE SCALE GENOMIC DNA]</scope>
    <source>
        <strain evidence="8">JCM 1490</strain>
    </source>
</reference>
<evidence type="ECO:0000256" key="4">
    <source>
        <dbReference type="ARBA" id="ARBA00023136"/>
    </source>
</evidence>
<feature type="transmembrane region" description="Helical" evidence="5">
    <location>
        <begin position="12"/>
        <end position="31"/>
    </location>
</feature>
<dbReference type="EMBL" id="JBHTCQ010000001">
    <property type="protein sequence ID" value="MFC7403809.1"/>
    <property type="molecule type" value="Genomic_DNA"/>
</dbReference>
<dbReference type="InterPro" id="IPR010432">
    <property type="entry name" value="RDD"/>
</dbReference>
<evidence type="ECO:0000313" key="8">
    <source>
        <dbReference type="Proteomes" id="UP001596455"/>
    </source>
</evidence>
<comment type="caution">
    <text evidence="7">The sequence shown here is derived from an EMBL/GenBank/DDBJ whole genome shotgun (WGS) entry which is preliminary data.</text>
</comment>
<dbReference type="Pfam" id="PF06271">
    <property type="entry name" value="RDD"/>
    <property type="match status" value="1"/>
</dbReference>
<keyword evidence="8" id="KW-1185">Reference proteome</keyword>
<gene>
    <name evidence="7" type="ORF">ACFQQL_01705</name>
</gene>
<keyword evidence="3 5" id="KW-1133">Transmembrane helix</keyword>
<accession>A0ABW2Q2T9</accession>
<evidence type="ECO:0000256" key="3">
    <source>
        <dbReference type="ARBA" id="ARBA00022989"/>
    </source>
</evidence>
<feature type="domain" description="RDD" evidence="6">
    <location>
        <begin position="5"/>
        <end position="157"/>
    </location>
</feature>
<proteinExistence type="predicted"/>